<protein>
    <submittedName>
        <fullName evidence="3">Uncharacterized protein</fullName>
    </submittedName>
</protein>
<gene>
    <name evidence="3" type="ORF">E6O75_ATG09173</name>
</gene>
<proteinExistence type="predicted"/>
<dbReference type="EMBL" id="SNSC02000019">
    <property type="protein sequence ID" value="TID16115.1"/>
    <property type="molecule type" value="Genomic_DNA"/>
</dbReference>
<feature type="region of interest" description="Disordered" evidence="1">
    <location>
        <begin position="1"/>
        <end position="65"/>
    </location>
</feature>
<dbReference type="AlphaFoldDB" id="A0A4Z1NKJ6"/>
<evidence type="ECO:0000313" key="4">
    <source>
        <dbReference type="Proteomes" id="UP000298493"/>
    </source>
</evidence>
<organism evidence="3 4">
    <name type="scientific">Venturia nashicola</name>
    <dbReference type="NCBI Taxonomy" id="86259"/>
    <lineage>
        <taxon>Eukaryota</taxon>
        <taxon>Fungi</taxon>
        <taxon>Dikarya</taxon>
        <taxon>Ascomycota</taxon>
        <taxon>Pezizomycotina</taxon>
        <taxon>Dothideomycetes</taxon>
        <taxon>Pleosporomycetidae</taxon>
        <taxon>Venturiales</taxon>
        <taxon>Venturiaceae</taxon>
        <taxon>Venturia</taxon>
    </lineage>
</organism>
<evidence type="ECO:0000313" key="3">
    <source>
        <dbReference type="EMBL" id="TID16115.1"/>
    </source>
</evidence>
<feature type="transmembrane region" description="Helical" evidence="2">
    <location>
        <begin position="139"/>
        <end position="163"/>
    </location>
</feature>
<feature type="transmembrane region" description="Helical" evidence="2">
    <location>
        <begin position="100"/>
        <end position="127"/>
    </location>
</feature>
<dbReference type="PANTHER" id="PTHR35041">
    <property type="entry name" value="MEDIATOR OF RNA POLYMERASE II TRANSCRIPTION SUBUNIT 1"/>
    <property type="match status" value="1"/>
</dbReference>
<comment type="caution">
    <text evidence="3">The sequence shown here is derived from an EMBL/GenBank/DDBJ whole genome shotgun (WGS) entry which is preliminary data.</text>
</comment>
<dbReference type="STRING" id="86259.A0A4Z1NKJ6"/>
<accession>A0A4Z1NKJ6</accession>
<feature type="compositionally biased region" description="Polar residues" evidence="1">
    <location>
        <begin position="40"/>
        <end position="50"/>
    </location>
</feature>
<sequence length="719" mass="79738">MASSHIYRPPNSNEYFDASNTQRPVSPSTPGTPWARLKDSTNSIEQTPFQSPDPYVHSPGPLSSQKSFAETMRSRQSLTTNMEIQSLIQHRSGMTSTWGIHWWTPFCLISLFVLGVLGACVHHGFYLSLDGKEVKDQLWMVRVGTGMAFFTKMCLVGSVVLAYKQRIWYSMRRKSMTVGAIDGLFSIVEDPTRFIKWEMITGAKLATLMAVAIWTMPLAAVFSPATLTSEMGTFVENRTCGAVPSLDFTAEMDSNYRLTKLINGGYAISTFYVNTTDVNGKATGWFDYYDRYSDNLKRLKSISGYSGKPVERTDAALQACGTSSSNCTYEISFVGPGYLCTEQAKGVGSNTSYLASLGAPFNTSSLLPEGSNIYQAVVDLGDYLRPQANITNGENGQPIPPIPSDLGVFKHEPILWIGQSIDTGKALPKESPYINWTTEHIPKIISCQLHETNYTFEFNFTSGQQNVTTTRREFLKPLLNTKLDTVTGDASPESQWMRPNTKPREYKKFCTYHATAQLFREWLGGTIEKTPTKGSRLATEASTTKLINSALSYPVIDLQWQVQSMYEDLLLSLLADPQLNIGTKASVPCTRLRRVSQFKYQQTGLWIPYAIVIAISFVSVMIGFQAMVNNGVSSDTVFSRIMTTTRNPTLDRLSVGACLGSDPFPKELERTKMRFGVLDGEHGGEEVWIGGARIEHCGFGTEDEIGPITKGKPYAGLRN</sequence>
<feature type="transmembrane region" description="Helical" evidence="2">
    <location>
        <begin position="205"/>
        <end position="227"/>
    </location>
</feature>
<dbReference type="Proteomes" id="UP000298493">
    <property type="component" value="Unassembled WGS sequence"/>
</dbReference>
<reference evidence="3 4" key="1">
    <citation type="submission" date="2019-04" db="EMBL/GenBank/DDBJ databases">
        <title>High contiguity whole genome sequence and gene annotation resource for two Venturia nashicola isolates.</title>
        <authorList>
            <person name="Prokchorchik M."/>
            <person name="Won K."/>
            <person name="Lee Y."/>
            <person name="Choi E.D."/>
            <person name="Segonzac C."/>
            <person name="Sohn K.H."/>
        </authorList>
    </citation>
    <scope>NUCLEOTIDE SEQUENCE [LARGE SCALE GENOMIC DNA]</scope>
    <source>
        <strain evidence="3 4">PRI2</strain>
    </source>
</reference>
<dbReference type="PANTHER" id="PTHR35041:SF3">
    <property type="entry name" value="FORMYLMETHIONINE DEFORMYLASE-LIKE PROTEIN"/>
    <property type="match status" value="1"/>
</dbReference>
<dbReference type="OrthoDB" id="5340195at2759"/>
<keyword evidence="4" id="KW-1185">Reference proteome</keyword>
<feature type="transmembrane region" description="Helical" evidence="2">
    <location>
        <begin position="606"/>
        <end position="624"/>
    </location>
</feature>
<feature type="compositionally biased region" description="Polar residues" evidence="1">
    <location>
        <begin position="10"/>
        <end position="31"/>
    </location>
</feature>
<name>A0A4Z1NKJ6_9PEZI</name>
<keyword evidence="2" id="KW-0812">Transmembrane</keyword>
<keyword evidence="2" id="KW-0472">Membrane</keyword>
<evidence type="ECO:0000256" key="2">
    <source>
        <dbReference type="SAM" id="Phobius"/>
    </source>
</evidence>
<keyword evidence="2" id="KW-1133">Transmembrane helix</keyword>
<evidence type="ECO:0000256" key="1">
    <source>
        <dbReference type="SAM" id="MobiDB-lite"/>
    </source>
</evidence>